<dbReference type="RefSeq" id="WP_126608957.1">
    <property type="nucleotide sequence ID" value="NZ_AP025144.1"/>
</dbReference>
<comment type="caution">
    <text evidence="1">The sequence shown here is derived from an EMBL/GenBank/DDBJ whole genome shotgun (WGS) entry which is preliminary data.</text>
</comment>
<protein>
    <recommendedName>
        <fullName evidence="3">Queuosine biosynthesis protein QueD</fullName>
    </recommendedName>
</protein>
<gene>
    <name evidence="1" type="ORF">GCM10007932_21160</name>
</gene>
<dbReference type="AlphaFoldDB" id="A0AAV5NQ70"/>
<dbReference type="InterPro" id="IPR021879">
    <property type="entry name" value="VC2046_fam"/>
</dbReference>
<dbReference type="EMBL" id="BSNX01000020">
    <property type="protein sequence ID" value="GLQ72756.1"/>
    <property type="molecule type" value="Genomic_DNA"/>
</dbReference>
<proteinExistence type="predicted"/>
<dbReference type="Pfam" id="PF11993">
    <property type="entry name" value="VC2046"/>
    <property type="match status" value="1"/>
</dbReference>
<evidence type="ECO:0000313" key="2">
    <source>
        <dbReference type="Proteomes" id="UP001156690"/>
    </source>
</evidence>
<reference evidence="2" key="1">
    <citation type="journal article" date="2019" name="Int. J. Syst. Evol. Microbiol.">
        <title>The Global Catalogue of Microorganisms (GCM) 10K type strain sequencing project: providing services to taxonomists for standard genome sequencing and annotation.</title>
        <authorList>
            <consortium name="The Broad Institute Genomics Platform"/>
            <consortium name="The Broad Institute Genome Sequencing Center for Infectious Disease"/>
            <person name="Wu L."/>
            <person name="Ma J."/>
        </authorList>
    </citation>
    <scope>NUCLEOTIDE SEQUENCE [LARGE SCALE GENOMIC DNA]</scope>
    <source>
        <strain evidence="2">NBRC 15640</strain>
    </source>
</reference>
<dbReference type="Proteomes" id="UP001156690">
    <property type="component" value="Unassembled WGS sequence"/>
</dbReference>
<accession>A0AAV5NQ70</accession>
<organism evidence="1 2">
    <name type="scientific">Vibrio penaeicida</name>
    <dbReference type="NCBI Taxonomy" id="104609"/>
    <lineage>
        <taxon>Bacteria</taxon>
        <taxon>Pseudomonadati</taxon>
        <taxon>Pseudomonadota</taxon>
        <taxon>Gammaproteobacteria</taxon>
        <taxon>Vibrionales</taxon>
        <taxon>Vibrionaceae</taxon>
        <taxon>Vibrio</taxon>
    </lineage>
</organism>
<keyword evidence="2" id="KW-1185">Reference proteome</keyword>
<evidence type="ECO:0008006" key="3">
    <source>
        <dbReference type="Google" id="ProtNLM"/>
    </source>
</evidence>
<evidence type="ECO:0000313" key="1">
    <source>
        <dbReference type="EMBL" id="GLQ72756.1"/>
    </source>
</evidence>
<sequence length="167" mass="18471">MNIHTLDKAAIISELNVGSGISQAVNTGRRADFALLVSMFSNDVRDNTPVEAVETQEISDDRLRQQFDLAEPQALRSSEESYERSALQANLFHKSGIASARLAHGLSPDALAYLPQGTHDLPEEVYHNLSGHERRKLAETTTTNVVPQEIYKQMSEASLLHKLKMSA</sequence>
<name>A0AAV5NQ70_9VIBR</name>